<sequence length="184" mass="21127">MKYHNQWLVERYDAGKLLKYIFFWGHRPSMDGSVTKTCFSQWWVAPFEVEGVVYKTAEHWMMAEKARLFNDEAAWEKVIAAATPDEAKKGGRMVRGFDAEVWDKHKFAIVTEGNRHKFSQHQALQRFLVDTGDRVLVEASPVDAIWGIGLAADKPGIENPHTWKGENLLGYALMEVRDLLKETS</sequence>
<protein>
    <recommendedName>
        <fullName evidence="3">NADAR domain-containing protein</fullName>
    </recommendedName>
</protein>
<comment type="caution">
    <text evidence="4">The sequence shown here is derived from an EMBL/GenBank/DDBJ whole genome shotgun (WGS) entry which is preliminary data.</text>
</comment>
<reference evidence="4" key="2">
    <citation type="submission" date="2020-09" db="EMBL/GenBank/DDBJ databases">
        <authorList>
            <person name="Sun Q."/>
            <person name="Zhou Y."/>
        </authorList>
    </citation>
    <scope>NUCLEOTIDE SEQUENCE</scope>
    <source>
        <strain evidence="4">CGMCC 1.15290</strain>
    </source>
</reference>
<dbReference type="EMBL" id="BMIB01000001">
    <property type="protein sequence ID" value="GGH62141.1"/>
    <property type="molecule type" value="Genomic_DNA"/>
</dbReference>
<evidence type="ECO:0000313" key="4">
    <source>
        <dbReference type="EMBL" id="GGH62141.1"/>
    </source>
</evidence>
<dbReference type="InterPro" id="IPR012816">
    <property type="entry name" value="NADAR"/>
</dbReference>
<dbReference type="NCBIfam" id="TIGR02464">
    <property type="entry name" value="ribofla_fusion"/>
    <property type="match status" value="1"/>
</dbReference>
<dbReference type="RefSeq" id="WP_188951042.1">
    <property type="nucleotide sequence ID" value="NZ_BMIB01000001.1"/>
</dbReference>
<keyword evidence="5" id="KW-1185">Reference proteome</keyword>
<dbReference type="Pfam" id="PF08719">
    <property type="entry name" value="NADAR"/>
    <property type="match status" value="1"/>
</dbReference>
<evidence type="ECO:0000256" key="1">
    <source>
        <dbReference type="ARBA" id="ARBA00000022"/>
    </source>
</evidence>
<dbReference type="InterPro" id="IPR037238">
    <property type="entry name" value="YbiA-like_sf"/>
</dbReference>
<dbReference type="Proteomes" id="UP000627292">
    <property type="component" value="Unassembled WGS sequence"/>
</dbReference>
<comment type="catalytic activity">
    <reaction evidence="1">
        <text>5-amino-6-(5-phospho-D-ribosylamino)uracil + H2O = 5,6-diaminouracil + D-ribose 5-phosphate</text>
        <dbReference type="Rhea" id="RHEA:55020"/>
        <dbReference type="ChEBI" id="CHEBI:15377"/>
        <dbReference type="ChEBI" id="CHEBI:46252"/>
        <dbReference type="ChEBI" id="CHEBI:58453"/>
        <dbReference type="ChEBI" id="CHEBI:78346"/>
    </reaction>
</comment>
<dbReference type="AlphaFoldDB" id="A0A917MSS8"/>
<feature type="domain" description="NADAR" evidence="3">
    <location>
        <begin position="22"/>
        <end position="180"/>
    </location>
</feature>
<comment type="catalytic activity">
    <reaction evidence="2">
        <text>2,5-diamino-6-hydroxy-4-(5-phosphoribosylamino)-pyrimidine + H2O = 2,5,6-triamino-4-hydroxypyrimidine + D-ribose 5-phosphate</text>
        <dbReference type="Rhea" id="RHEA:23436"/>
        <dbReference type="ChEBI" id="CHEBI:15377"/>
        <dbReference type="ChEBI" id="CHEBI:58614"/>
        <dbReference type="ChEBI" id="CHEBI:78346"/>
        <dbReference type="ChEBI" id="CHEBI:137796"/>
    </reaction>
</comment>
<evidence type="ECO:0000259" key="3">
    <source>
        <dbReference type="Pfam" id="PF08719"/>
    </source>
</evidence>
<gene>
    <name evidence="4" type="ORF">GCM10011379_11820</name>
</gene>
<organism evidence="4 5">
    <name type="scientific">Filimonas zeae</name>
    <dbReference type="NCBI Taxonomy" id="1737353"/>
    <lineage>
        <taxon>Bacteria</taxon>
        <taxon>Pseudomonadati</taxon>
        <taxon>Bacteroidota</taxon>
        <taxon>Chitinophagia</taxon>
        <taxon>Chitinophagales</taxon>
        <taxon>Chitinophagaceae</taxon>
        <taxon>Filimonas</taxon>
    </lineage>
</organism>
<dbReference type="SUPFAM" id="SSF143990">
    <property type="entry name" value="YbiA-like"/>
    <property type="match status" value="1"/>
</dbReference>
<evidence type="ECO:0000313" key="5">
    <source>
        <dbReference type="Proteomes" id="UP000627292"/>
    </source>
</evidence>
<name>A0A917MSS8_9BACT</name>
<dbReference type="CDD" id="cd15457">
    <property type="entry name" value="NADAR"/>
    <property type="match status" value="1"/>
</dbReference>
<accession>A0A917MSS8</accession>
<dbReference type="Gene3D" id="1.10.357.40">
    <property type="entry name" value="YbiA-like"/>
    <property type="match status" value="1"/>
</dbReference>
<proteinExistence type="predicted"/>
<evidence type="ECO:0000256" key="2">
    <source>
        <dbReference type="ARBA" id="ARBA00000751"/>
    </source>
</evidence>
<reference evidence="4" key="1">
    <citation type="journal article" date="2014" name="Int. J. Syst. Evol. Microbiol.">
        <title>Complete genome sequence of Corynebacterium casei LMG S-19264T (=DSM 44701T), isolated from a smear-ripened cheese.</title>
        <authorList>
            <consortium name="US DOE Joint Genome Institute (JGI-PGF)"/>
            <person name="Walter F."/>
            <person name="Albersmeier A."/>
            <person name="Kalinowski J."/>
            <person name="Ruckert C."/>
        </authorList>
    </citation>
    <scope>NUCLEOTIDE SEQUENCE</scope>
    <source>
        <strain evidence="4">CGMCC 1.15290</strain>
    </source>
</reference>